<keyword evidence="6" id="KW-0325">Glycoprotein</keyword>
<dbReference type="Pfam" id="PF01822">
    <property type="entry name" value="WSC"/>
    <property type="match status" value="4"/>
</dbReference>
<evidence type="ECO:0000313" key="9">
    <source>
        <dbReference type="EMBL" id="KAF9873914.1"/>
    </source>
</evidence>
<dbReference type="OrthoDB" id="5985073at2759"/>
<proteinExistence type="predicted"/>
<evidence type="ECO:0000256" key="7">
    <source>
        <dbReference type="SAM" id="SignalP"/>
    </source>
</evidence>
<gene>
    <name evidence="9" type="ORF">CkaCkLH20_08648</name>
</gene>
<feature type="domain" description="WSC" evidence="8">
    <location>
        <begin position="367"/>
        <end position="456"/>
    </location>
</feature>
<feature type="domain" description="WSC" evidence="8">
    <location>
        <begin position="44"/>
        <end position="136"/>
    </location>
</feature>
<accession>A0A9P6LF93</accession>
<reference evidence="9" key="1">
    <citation type="submission" date="2020-03" db="EMBL/GenBank/DDBJ databases">
        <authorList>
            <person name="He L."/>
        </authorList>
    </citation>
    <scope>NUCLEOTIDE SEQUENCE</scope>
    <source>
        <strain evidence="9">CkLH20</strain>
    </source>
</reference>
<feature type="signal peptide" evidence="7">
    <location>
        <begin position="1"/>
        <end position="29"/>
    </location>
</feature>
<evidence type="ECO:0000256" key="2">
    <source>
        <dbReference type="ARBA" id="ARBA00022692"/>
    </source>
</evidence>
<dbReference type="InterPro" id="IPR051836">
    <property type="entry name" value="Kremen_rcpt"/>
</dbReference>
<evidence type="ECO:0000256" key="1">
    <source>
        <dbReference type="ARBA" id="ARBA00004167"/>
    </source>
</evidence>
<evidence type="ECO:0000313" key="10">
    <source>
        <dbReference type="Proteomes" id="UP000781932"/>
    </source>
</evidence>
<feature type="chain" id="PRO_5040275949" evidence="7">
    <location>
        <begin position="30"/>
        <end position="806"/>
    </location>
</feature>
<dbReference type="Gene3D" id="2.60.120.260">
    <property type="entry name" value="Galactose-binding domain-like"/>
    <property type="match status" value="1"/>
</dbReference>
<comment type="caution">
    <text evidence="9">The sequence shown here is derived from an EMBL/GenBank/DDBJ whole genome shotgun (WGS) entry which is preliminary data.</text>
</comment>
<evidence type="ECO:0000256" key="4">
    <source>
        <dbReference type="ARBA" id="ARBA00022989"/>
    </source>
</evidence>
<comment type="subcellular location">
    <subcellularLocation>
        <location evidence="1">Membrane</location>
        <topology evidence="1">Single-pass membrane protein</topology>
    </subcellularLocation>
</comment>
<sequence>MTYSLFSLRTAAAYLQLIVLVVAFPSSSAIEKRIIVAQQTPATTYTDESCYTDLINGHRILEAASTAADDMTIAKCSAFCSKYKYFGVEYARECWCGDSLQKDQIKALATECSSPCSGLNQDICGAASRINVYTNTGYNAGTHATLAATPYIGCFVDSNPRVLPNNQLASDAMTAAACAVNCAGFTYFGTQWSRECWCGNTLPTVTAPEADCSMRCTGSNSETCGGSLRLSVYGPNANAPANTNTNVATVVPPATISNFAYQGCYSDNVPQRVLSGATKFDAVMTLEMCALFCGTSNYGLFGVEYAGECYCGNSLDTASTKKTDSECSMKCKGNSAQPCGDGNRLNVYALPTGSLQATTNPTGVIKGFSYQSCWIDNVLGRSLSDNVLFADDMTVEKCAAFCQGSKYFGLEFGKECYCGNTLGASKAPESDCSQHCVGDGKQFCGNGNRLSLYAVQSTQPSQPSTGACNANYHADLTSFSVSLSSDKDLMPWIHDITGNGATLSYVLGDQSPSAYKAEYPLGASGSDTLSQTFNVNRGATYEISVRCKIGGDLSVVAASLQVGTPGVGNGPLQSGTAVTTSADIRTLNDGQWQTVTLTFTPTLDVAKIYLKASISLGTRASYVVWDAITVKQTAPATSSVQTETGPNFVAYRGGTVSPNAFLDAYTDDIVAPAKTVPTILDLRTPGFDGTSTARFIYFGNSKDAVPFAGPAWRMAGYFSGRQPNKVAVMQTHIASINSNNCYMQILRLGQLIGMKMLDGCPGQWQTIQSLPFVPPSNSWFQMSIECPNQGRDASAWVDNVEMRPVI</sequence>
<evidence type="ECO:0000256" key="6">
    <source>
        <dbReference type="ARBA" id="ARBA00023180"/>
    </source>
</evidence>
<dbReference type="GO" id="GO:0005886">
    <property type="term" value="C:plasma membrane"/>
    <property type="evidence" value="ECO:0007669"/>
    <property type="project" value="TreeGrafter"/>
</dbReference>
<dbReference type="SMART" id="SM00321">
    <property type="entry name" value="WSC"/>
    <property type="match status" value="4"/>
</dbReference>
<protein>
    <submittedName>
        <fullName evidence="9">Glyoxal oxidase</fullName>
    </submittedName>
</protein>
<keyword evidence="2" id="KW-0812">Transmembrane</keyword>
<name>A0A9P6LF93_9PEZI</name>
<feature type="domain" description="WSC" evidence="8">
    <location>
        <begin position="258"/>
        <end position="351"/>
    </location>
</feature>
<evidence type="ECO:0000259" key="8">
    <source>
        <dbReference type="PROSITE" id="PS51212"/>
    </source>
</evidence>
<dbReference type="RefSeq" id="XP_038743375.1">
    <property type="nucleotide sequence ID" value="XM_038891363.1"/>
</dbReference>
<reference evidence="9" key="2">
    <citation type="submission" date="2020-11" db="EMBL/GenBank/DDBJ databases">
        <title>Whole genome sequencing of Colletotrichum sp.</title>
        <authorList>
            <person name="Li H."/>
        </authorList>
    </citation>
    <scope>NUCLEOTIDE SEQUENCE</scope>
    <source>
        <strain evidence="9">CkLH20</strain>
    </source>
</reference>
<evidence type="ECO:0000256" key="3">
    <source>
        <dbReference type="ARBA" id="ARBA00022729"/>
    </source>
</evidence>
<dbReference type="PANTHER" id="PTHR24269">
    <property type="entry name" value="KREMEN PROTEIN"/>
    <property type="match status" value="1"/>
</dbReference>
<keyword evidence="10" id="KW-1185">Reference proteome</keyword>
<dbReference type="PANTHER" id="PTHR24269:SF16">
    <property type="entry name" value="PROTEIN SLG1"/>
    <property type="match status" value="1"/>
</dbReference>
<dbReference type="Proteomes" id="UP000781932">
    <property type="component" value="Unassembled WGS sequence"/>
</dbReference>
<evidence type="ECO:0000256" key="5">
    <source>
        <dbReference type="ARBA" id="ARBA00023136"/>
    </source>
</evidence>
<organism evidence="9 10">
    <name type="scientific">Colletotrichum karsti</name>
    <dbReference type="NCBI Taxonomy" id="1095194"/>
    <lineage>
        <taxon>Eukaryota</taxon>
        <taxon>Fungi</taxon>
        <taxon>Dikarya</taxon>
        <taxon>Ascomycota</taxon>
        <taxon>Pezizomycotina</taxon>
        <taxon>Sordariomycetes</taxon>
        <taxon>Hypocreomycetidae</taxon>
        <taxon>Glomerellales</taxon>
        <taxon>Glomerellaceae</taxon>
        <taxon>Colletotrichum</taxon>
        <taxon>Colletotrichum boninense species complex</taxon>
    </lineage>
</organism>
<dbReference type="EMBL" id="JAATWM020000029">
    <property type="protein sequence ID" value="KAF9873914.1"/>
    <property type="molecule type" value="Genomic_DNA"/>
</dbReference>
<keyword evidence="3 7" id="KW-0732">Signal</keyword>
<dbReference type="AlphaFoldDB" id="A0A9P6LF93"/>
<dbReference type="InterPro" id="IPR002889">
    <property type="entry name" value="WSC_carb-bd"/>
</dbReference>
<dbReference type="PROSITE" id="PS51212">
    <property type="entry name" value="WSC"/>
    <property type="match status" value="4"/>
</dbReference>
<feature type="domain" description="WSC" evidence="8">
    <location>
        <begin position="148"/>
        <end position="236"/>
    </location>
</feature>
<keyword evidence="4" id="KW-1133">Transmembrane helix</keyword>
<dbReference type="GeneID" id="62164437"/>
<keyword evidence="5" id="KW-0472">Membrane</keyword>